<name>T0Z1R5_9ZZZZ</name>
<dbReference type="AlphaFoldDB" id="T0Z1R5"/>
<sequence length="68" mass="7513">NSRMREVRDSGKVVGLERVAVMVALNMANELLQLRGSDTRAEIAAGDKLRALRERIETALGHSQPLEL</sequence>
<proteinExistence type="predicted"/>
<dbReference type="SUPFAM" id="SSF102829">
    <property type="entry name" value="Cell division protein ZapA-like"/>
    <property type="match status" value="1"/>
</dbReference>
<gene>
    <name evidence="1" type="ORF">B2A_11590</name>
</gene>
<reference evidence="1" key="2">
    <citation type="journal article" date="2014" name="ISME J.">
        <title>Microbial stratification in low pH oxic and suboxic macroscopic growths along an acid mine drainage.</title>
        <authorList>
            <person name="Mendez-Garcia C."/>
            <person name="Mesa V."/>
            <person name="Sprenger R.R."/>
            <person name="Richter M."/>
            <person name="Diez M.S."/>
            <person name="Solano J."/>
            <person name="Bargiela R."/>
            <person name="Golyshina O.V."/>
            <person name="Manteca A."/>
            <person name="Ramos J.L."/>
            <person name="Gallego J.R."/>
            <person name="Llorente I."/>
            <person name="Martins Dos Santos V.A."/>
            <person name="Jensen O.N."/>
            <person name="Pelaez A.I."/>
            <person name="Sanchez J."/>
            <person name="Ferrer M."/>
        </authorList>
    </citation>
    <scope>NUCLEOTIDE SEQUENCE</scope>
</reference>
<reference evidence="1" key="1">
    <citation type="submission" date="2013-08" db="EMBL/GenBank/DDBJ databases">
        <authorList>
            <person name="Mendez C."/>
            <person name="Richter M."/>
            <person name="Ferrer M."/>
            <person name="Sanchez J."/>
        </authorList>
    </citation>
    <scope>NUCLEOTIDE SEQUENCE</scope>
</reference>
<comment type="caution">
    <text evidence="1">The sequence shown here is derived from an EMBL/GenBank/DDBJ whole genome shotgun (WGS) entry which is preliminary data.</text>
</comment>
<dbReference type="Pfam" id="PF05164">
    <property type="entry name" value="ZapA"/>
    <property type="match status" value="1"/>
</dbReference>
<dbReference type="Gene3D" id="1.20.5.50">
    <property type="match status" value="1"/>
</dbReference>
<feature type="non-terminal residue" evidence="1">
    <location>
        <position position="1"/>
    </location>
</feature>
<keyword evidence="1" id="KW-0131">Cell cycle</keyword>
<protein>
    <submittedName>
        <fullName evidence="1">Cell division protein ZapA-like protein</fullName>
    </submittedName>
</protein>
<dbReference type="InterPro" id="IPR007838">
    <property type="entry name" value="Cell_div_ZapA-like"/>
</dbReference>
<organism evidence="1">
    <name type="scientific">mine drainage metagenome</name>
    <dbReference type="NCBI Taxonomy" id="410659"/>
    <lineage>
        <taxon>unclassified sequences</taxon>
        <taxon>metagenomes</taxon>
        <taxon>ecological metagenomes</taxon>
    </lineage>
</organism>
<dbReference type="GO" id="GO:0051301">
    <property type="term" value="P:cell division"/>
    <property type="evidence" value="ECO:0007669"/>
    <property type="project" value="UniProtKB-KW"/>
</dbReference>
<dbReference type="InterPro" id="IPR036192">
    <property type="entry name" value="Cell_div_ZapA-like_sf"/>
</dbReference>
<evidence type="ECO:0000313" key="1">
    <source>
        <dbReference type="EMBL" id="EQD38152.1"/>
    </source>
</evidence>
<dbReference type="EMBL" id="AUZZ01008369">
    <property type="protein sequence ID" value="EQD38152.1"/>
    <property type="molecule type" value="Genomic_DNA"/>
</dbReference>
<accession>T0Z1R5</accession>
<keyword evidence="1" id="KW-0132">Cell division</keyword>